<organism evidence="8 9">
    <name type="scientific">Pyrolobus fumarii (strain DSM 11204 / 1A)</name>
    <dbReference type="NCBI Taxonomy" id="694429"/>
    <lineage>
        <taxon>Archaea</taxon>
        <taxon>Thermoproteota</taxon>
        <taxon>Thermoprotei</taxon>
        <taxon>Desulfurococcales</taxon>
        <taxon>Pyrodictiaceae</taxon>
        <taxon>Pyrolobus</taxon>
    </lineage>
</organism>
<keyword evidence="3 6" id="KW-0963">Cytoplasm</keyword>
<dbReference type="eggNOG" id="arCOG01753">
    <property type="taxonomic scope" value="Archaea"/>
</dbReference>
<dbReference type="EMBL" id="CP002838">
    <property type="protein sequence ID" value="AEM38833.1"/>
    <property type="molecule type" value="Genomic_DNA"/>
</dbReference>
<feature type="modified residue" description="N6-acetyllysine" evidence="6">
    <location>
        <position position="25"/>
    </location>
</feature>
<dbReference type="HOGENOM" id="CLU_110989_2_1_2"/>
<evidence type="ECO:0000256" key="6">
    <source>
        <dbReference type="HAMAP-Rule" id="MF_01122"/>
    </source>
</evidence>
<dbReference type="PIRSF" id="PIRSF028732">
    <property type="entry name" value="Alba"/>
    <property type="match status" value="1"/>
</dbReference>
<dbReference type="KEGG" id="pfm:Pyrfu_0964"/>
<dbReference type="HAMAP" id="MF_01122">
    <property type="entry name" value="AlbA"/>
    <property type="match status" value="1"/>
</dbReference>
<keyword evidence="6" id="KW-0007">Acetylation</keyword>
<comment type="function">
    <text evidence="6">Binds double-stranded DNA tightly but without sequence specificity. Involved in DNA compaction.</text>
</comment>
<proteinExistence type="inferred from homology"/>
<dbReference type="InterPro" id="IPR013795">
    <property type="entry name" value="DNA/RNA-bd_Alba"/>
</dbReference>
<protein>
    <recommendedName>
        <fullName evidence="6">DNA/RNA-binding protein Alba</fullName>
    </recommendedName>
</protein>
<comment type="PTM">
    <text evidence="6">Acetylated. Acetylation at Lys-25 decreases DNA-binding affinity.</text>
</comment>
<accession>G0EEL1</accession>
<dbReference type="InterPro" id="IPR036882">
    <property type="entry name" value="Alba-like_dom_sf"/>
</dbReference>
<evidence type="ECO:0000256" key="3">
    <source>
        <dbReference type="ARBA" id="ARBA00022490"/>
    </source>
</evidence>
<comment type="subcellular location">
    <subcellularLocation>
        <location evidence="6">Cytoplasm</location>
    </subcellularLocation>
    <subcellularLocation>
        <location evidence="6">Chromosome</location>
    </subcellularLocation>
</comment>
<evidence type="ECO:0000259" key="7">
    <source>
        <dbReference type="Pfam" id="PF01918"/>
    </source>
</evidence>
<evidence type="ECO:0000256" key="2">
    <source>
        <dbReference type="ARBA" id="ARBA00022454"/>
    </source>
</evidence>
<dbReference type="FunCoup" id="G0EEL1">
    <property type="interactions" value="1"/>
</dbReference>
<evidence type="ECO:0000256" key="4">
    <source>
        <dbReference type="ARBA" id="ARBA00023067"/>
    </source>
</evidence>
<comment type="similarity">
    <text evidence="1 6">Belongs to the histone-like Alba family.</text>
</comment>
<dbReference type="GO" id="GO:0005694">
    <property type="term" value="C:chromosome"/>
    <property type="evidence" value="ECO:0007669"/>
    <property type="project" value="UniProtKB-SubCell"/>
</dbReference>
<feature type="domain" description="DNA/RNA-binding protein Alba-like" evidence="7">
    <location>
        <begin position="19"/>
        <end position="79"/>
    </location>
</feature>
<dbReference type="GO" id="GO:0003690">
    <property type="term" value="F:double-stranded DNA binding"/>
    <property type="evidence" value="ECO:0007669"/>
    <property type="project" value="UniProtKB-UniRule"/>
</dbReference>
<gene>
    <name evidence="6" type="primary">albA</name>
    <name evidence="8" type="ordered locus">Pyrfu_0964</name>
</gene>
<name>G0EEL1_PYRF1</name>
<dbReference type="AlphaFoldDB" id="G0EEL1"/>
<dbReference type="Proteomes" id="UP000001037">
    <property type="component" value="Chromosome"/>
</dbReference>
<evidence type="ECO:0000256" key="5">
    <source>
        <dbReference type="ARBA" id="ARBA00023125"/>
    </source>
</evidence>
<dbReference type="Pfam" id="PF01918">
    <property type="entry name" value="Alba"/>
    <property type="match status" value="1"/>
</dbReference>
<reference evidence="8 9" key="1">
    <citation type="journal article" date="2011" name="Stand. Genomic Sci.">
        <title>Complete genome sequence of the hyperthermophilic chemolithoautotroph Pyrolobus fumarii type strain (1A).</title>
        <authorList>
            <person name="Anderson I."/>
            <person name="Goker M."/>
            <person name="Nolan M."/>
            <person name="Lucas S."/>
            <person name="Hammon N."/>
            <person name="Deshpande S."/>
            <person name="Cheng J.F."/>
            <person name="Tapia R."/>
            <person name="Han C."/>
            <person name="Goodwin L."/>
            <person name="Pitluck S."/>
            <person name="Huntemann M."/>
            <person name="Liolios K."/>
            <person name="Ivanova N."/>
            <person name="Pagani I."/>
            <person name="Mavromatis K."/>
            <person name="Ovchinikova G."/>
            <person name="Pati A."/>
            <person name="Chen A."/>
            <person name="Palaniappan K."/>
            <person name="Land M."/>
            <person name="Hauser L."/>
            <person name="Brambilla E.M."/>
            <person name="Huber H."/>
            <person name="Yasawong M."/>
            <person name="Rohde M."/>
            <person name="Spring S."/>
            <person name="Abt B."/>
            <person name="Sikorski J."/>
            <person name="Wirth R."/>
            <person name="Detter J.C."/>
            <person name="Woyke T."/>
            <person name="Bristow J."/>
            <person name="Eisen J.A."/>
            <person name="Markowitz V."/>
            <person name="Hugenholtz P."/>
            <person name="Kyrpides N.C."/>
            <person name="Klenk H.P."/>
            <person name="Lapidus A."/>
        </authorList>
    </citation>
    <scope>NUCLEOTIDE SEQUENCE [LARGE SCALE GENOMIC DNA]</scope>
    <source>
        <strain evidence="9">DSM 11204 / 1A</strain>
    </source>
</reference>
<dbReference type="GO" id="GO:0005737">
    <property type="term" value="C:cytoplasm"/>
    <property type="evidence" value="ECO:0007669"/>
    <property type="project" value="UniProtKB-SubCell"/>
</dbReference>
<evidence type="ECO:0000256" key="1">
    <source>
        <dbReference type="ARBA" id="ARBA00008018"/>
    </source>
</evidence>
<evidence type="ECO:0000313" key="9">
    <source>
        <dbReference type="Proteomes" id="UP000001037"/>
    </source>
</evidence>
<sequence length="101" mass="11173">MRLRLALYGCRRVAAPADNVVVIGKKSVPDYVLEVILKFNEGIDEVVIKGRGQMISKAVDVYNALKSKLGDSLQLVSVNIDSDNIGGRLVSYIEIRVRRTI</sequence>
<dbReference type="STRING" id="694429.Pyrfu_0964"/>
<dbReference type="InterPro" id="IPR002775">
    <property type="entry name" value="DNA/RNA-bd_Alba-like"/>
</dbReference>
<keyword evidence="2 6" id="KW-0158">Chromosome</keyword>
<keyword evidence="4 6" id="KW-0226">DNA condensation</keyword>
<dbReference type="GO" id="GO:0030261">
    <property type="term" value="P:chromosome condensation"/>
    <property type="evidence" value="ECO:0007669"/>
    <property type="project" value="UniProtKB-KW"/>
</dbReference>
<dbReference type="Gene3D" id="3.30.110.20">
    <property type="entry name" value="Alba-like domain"/>
    <property type="match status" value="1"/>
</dbReference>
<keyword evidence="9" id="KW-1185">Reference proteome</keyword>
<keyword evidence="5 6" id="KW-0238">DNA-binding</keyword>
<dbReference type="SUPFAM" id="SSF82704">
    <property type="entry name" value="AlbA-like"/>
    <property type="match status" value="1"/>
</dbReference>
<evidence type="ECO:0000313" key="8">
    <source>
        <dbReference type="EMBL" id="AEM38833.1"/>
    </source>
</evidence>
<dbReference type="GO" id="GO:0003723">
    <property type="term" value="F:RNA binding"/>
    <property type="evidence" value="ECO:0007669"/>
    <property type="project" value="InterPro"/>
</dbReference>
<dbReference type="InParanoid" id="G0EEL1"/>